<keyword evidence="3" id="KW-1185">Reference proteome</keyword>
<feature type="domain" description="Peptidoglycan binding-like" evidence="1">
    <location>
        <begin position="21"/>
        <end position="72"/>
    </location>
</feature>
<dbReference type="Pfam" id="PF01471">
    <property type="entry name" value="PG_binding_1"/>
    <property type="match status" value="2"/>
</dbReference>
<reference evidence="2 3" key="1">
    <citation type="submission" date="2021-01" db="EMBL/GenBank/DDBJ databases">
        <title>Actinoplanes sp. nov. LDG1-01 isolated from lichen.</title>
        <authorList>
            <person name="Saeng-In P."/>
            <person name="Phongsopitanun W."/>
            <person name="Kanchanasin P."/>
            <person name="Yuki M."/>
            <person name="Kudo T."/>
            <person name="Ohkuma M."/>
            <person name="Tanasupawat S."/>
        </authorList>
    </citation>
    <scope>NUCLEOTIDE SEQUENCE [LARGE SCALE GENOMIC DNA]</scope>
    <source>
        <strain evidence="2 3">LDG1-01</strain>
    </source>
</reference>
<dbReference type="SUPFAM" id="SSF47090">
    <property type="entry name" value="PGBD-like"/>
    <property type="match status" value="2"/>
</dbReference>
<dbReference type="Proteomes" id="UP000598996">
    <property type="component" value="Unassembled WGS sequence"/>
</dbReference>
<organism evidence="2 3">
    <name type="scientific">Paractinoplanes lichenicola</name>
    <dbReference type="NCBI Taxonomy" id="2802976"/>
    <lineage>
        <taxon>Bacteria</taxon>
        <taxon>Bacillati</taxon>
        <taxon>Actinomycetota</taxon>
        <taxon>Actinomycetes</taxon>
        <taxon>Micromonosporales</taxon>
        <taxon>Micromonosporaceae</taxon>
        <taxon>Paractinoplanes</taxon>
    </lineage>
</organism>
<dbReference type="InterPro" id="IPR036366">
    <property type="entry name" value="PGBDSf"/>
</dbReference>
<evidence type="ECO:0000313" key="2">
    <source>
        <dbReference type="EMBL" id="MBL7259575.1"/>
    </source>
</evidence>
<comment type="caution">
    <text evidence="2">The sequence shown here is derived from an EMBL/GenBank/DDBJ whole genome shotgun (WGS) entry which is preliminary data.</text>
</comment>
<sequence length="155" mass="16946">MVVMALQPWPQIRKGEKAHPVPSLQYHLRARGFTVTVDGDFGPLTDAAVRAFQKQAKLTVDGIVGPKTWQALVVTVRRGDTGDAVKAVQDEFQTRNQSEDPNNAPLVDGVFGPRTETAVVGWQEFLRDNDEPAMAVDGIVGPMTWQSLISGMYLG</sequence>
<gene>
    <name evidence="2" type="ORF">JKJ07_35185</name>
</gene>
<accession>A0ABS1VYL2</accession>
<dbReference type="InterPro" id="IPR002477">
    <property type="entry name" value="Peptidoglycan-bd-like"/>
</dbReference>
<evidence type="ECO:0000313" key="3">
    <source>
        <dbReference type="Proteomes" id="UP000598996"/>
    </source>
</evidence>
<name>A0ABS1VYL2_9ACTN</name>
<dbReference type="InterPro" id="IPR036365">
    <property type="entry name" value="PGBD-like_sf"/>
</dbReference>
<dbReference type="Gene3D" id="1.10.101.10">
    <property type="entry name" value="PGBD-like superfamily/PGBD"/>
    <property type="match status" value="2"/>
</dbReference>
<proteinExistence type="predicted"/>
<evidence type="ECO:0000259" key="1">
    <source>
        <dbReference type="Pfam" id="PF01471"/>
    </source>
</evidence>
<protein>
    <submittedName>
        <fullName evidence="2">Peptidoglycan-binding protein</fullName>
    </submittedName>
</protein>
<feature type="domain" description="Peptidoglycan binding-like" evidence="1">
    <location>
        <begin position="81"/>
        <end position="148"/>
    </location>
</feature>
<dbReference type="EMBL" id="JAENHO010000011">
    <property type="protein sequence ID" value="MBL7259575.1"/>
    <property type="molecule type" value="Genomic_DNA"/>
</dbReference>